<dbReference type="Gramene" id="PGSC0003DMT400095955">
    <property type="protein sequence ID" value="PGSC0003DMT400095955"/>
    <property type="gene ID" value="PGSC0003DMG400045526"/>
</dbReference>
<organism evidence="2 3">
    <name type="scientific">Solanum tuberosum</name>
    <name type="common">Potato</name>
    <dbReference type="NCBI Taxonomy" id="4113"/>
    <lineage>
        <taxon>Eukaryota</taxon>
        <taxon>Viridiplantae</taxon>
        <taxon>Streptophyta</taxon>
        <taxon>Embryophyta</taxon>
        <taxon>Tracheophyta</taxon>
        <taxon>Spermatophyta</taxon>
        <taxon>Magnoliopsida</taxon>
        <taxon>eudicotyledons</taxon>
        <taxon>Gunneridae</taxon>
        <taxon>Pentapetalae</taxon>
        <taxon>asterids</taxon>
        <taxon>lamiids</taxon>
        <taxon>Solanales</taxon>
        <taxon>Solanaceae</taxon>
        <taxon>Solanoideae</taxon>
        <taxon>Solaneae</taxon>
        <taxon>Solanum</taxon>
    </lineage>
</organism>
<dbReference type="Proteomes" id="UP000011115">
    <property type="component" value="Unassembled WGS sequence"/>
</dbReference>
<proteinExistence type="predicted"/>
<dbReference type="HOGENOM" id="CLU_700964_0_0_1"/>
<feature type="compositionally biased region" description="Polar residues" evidence="1">
    <location>
        <begin position="78"/>
        <end position="88"/>
    </location>
</feature>
<dbReference type="InParanoid" id="M1DXE2"/>
<feature type="region of interest" description="Disordered" evidence="1">
    <location>
        <begin position="1"/>
        <end position="151"/>
    </location>
</feature>
<reference evidence="3" key="1">
    <citation type="journal article" date="2011" name="Nature">
        <title>Genome sequence and analysis of the tuber crop potato.</title>
        <authorList>
            <consortium name="The Potato Genome Sequencing Consortium"/>
        </authorList>
    </citation>
    <scope>NUCLEOTIDE SEQUENCE [LARGE SCALE GENOMIC DNA]</scope>
    <source>
        <strain evidence="3">cv. DM1-3 516 R44</strain>
    </source>
</reference>
<feature type="compositionally biased region" description="Basic residues" evidence="1">
    <location>
        <begin position="177"/>
        <end position="197"/>
    </location>
</feature>
<protein>
    <submittedName>
        <fullName evidence="2">Retrotransposon protein, unclassified</fullName>
    </submittedName>
</protein>
<keyword evidence="3" id="KW-1185">Reference proteome</keyword>
<evidence type="ECO:0000313" key="3">
    <source>
        <dbReference type="Proteomes" id="UP000011115"/>
    </source>
</evidence>
<feature type="compositionally biased region" description="Basic and acidic residues" evidence="1">
    <location>
        <begin position="61"/>
        <end position="77"/>
    </location>
</feature>
<dbReference type="PaxDb" id="4113-PGSC0003DMT400095955"/>
<sequence>MRNEKQNESKGHTTHERAKVRTNEQSRDGTCNAREVPELPLQGRGATNNSAHSRPIIPCLDSERGSEPWDRKPRESSLDPNPSPNSTTGGLGSDVNPCHKHANGTDTPDHALFPNESFGGSHEESIICPMDITQPPNSKLPNRGSFDQGNRGAGCRTFKREQRGAGTPTSLLWGTKKSGHHIRKTTTQRVRRTHKGSRIGDLSDGHLAMLLEPEERMGEQSDSFCLKTTDRPTEPSPGEQGDKATVQLTNLTQPMNFIIWNVGGEGGNSANFRCHYEAMVQLHKSVMLVLLETRMAEHKRHTGVLKFESQINSRSNLFRQCLDHYNLIDLGFKGCKYTWTNKRYKNRHDLILERLDRCAANNSWILGYPHCTVTHLPRTKSDHCPLQVRLWTPT</sequence>
<dbReference type="AlphaFoldDB" id="M1DXE2"/>
<dbReference type="Gene3D" id="3.60.10.10">
    <property type="entry name" value="Endonuclease/exonuclease/phosphatase"/>
    <property type="match status" value="1"/>
</dbReference>
<feature type="compositionally biased region" description="Polar residues" evidence="1">
    <location>
        <begin position="134"/>
        <end position="148"/>
    </location>
</feature>
<evidence type="ECO:0000256" key="1">
    <source>
        <dbReference type="SAM" id="MobiDB-lite"/>
    </source>
</evidence>
<feature type="region of interest" description="Disordered" evidence="1">
    <location>
        <begin position="163"/>
        <end position="201"/>
    </location>
</feature>
<dbReference type="eggNOG" id="ENOG502T1IZ">
    <property type="taxonomic scope" value="Eukaryota"/>
</dbReference>
<reference evidence="2" key="2">
    <citation type="submission" date="2015-06" db="UniProtKB">
        <authorList>
            <consortium name="EnsemblPlants"/>
        </authorList>
    </citation>
    <scope>IDENTIFICATION</scope>
    <source>
        <strain evidence="2">DM1-3 516 R44</strain>
    </source>
</reference>
<name>M1DXE2_SOLTU</name>
<feature type="compositionally biased region" description="Basic and acidic residues" evidence="1">
    <location>
        <begin position="1"/>
        <end position="27"/>
    </location>
</feature>
<dbReference type="InterPro" id="IPR036691">
    <property type="entry name" value="Endo/exonu/phosph_ase_sf"/>
</dbReference>
<accession>M1DXE2</accession>
<dbReference type="EnsemblPlants" id="PGSC0003DMT400095955">
    <property type="protein sequence ID" value="PGSC0003DMT400095955"/>
    <property type="gene ID" value="PGSC0003DMG400045526"/>
</dbReference>
<dbReference type="PANTHER" id="PTHR33710:SF67">
    <property type="entry name" value="RETROTRANSPOSON PROTEIN, UNCLASSIFIED"/>
    <property type="match status" value="1"/>
</dbReference>
<dbReference type="PANTHER" id="PTHR33710">
    <property type="entry name" value="BNAC02G09200D PROTEIN"/>
    <property type="match status" value="1"/>
</dbReference>
<dbReference type="SUPFAM" id="SSF56219">
    <property type="entry name" value="DNase I-like"/>
    <property type="match status" value="1"/>
</dbReference>
<evidence type="ECO:0000313" key="2">
    <source>
        <dbReference type="EnsemblPlants" id="PGSC0003DMT400095955"/>
    </source>
</evidence>